<feature type="compositionally biased region" description="Low complexity" evidence="9">
    <location>
        <begin position="218"/>
        <end position="228"/>
    </location>
</feature>
<dbReference type="SMART" id="SM00249">
    <property type="entry name" value="PHD"/>
    <property type="match status" value="2"/>
</dbReference>
<dbReference type="InterPro" id="IPR001965">
    <property type="entry name" value="Znf_PHD"/>
</dbReference>
<evidence type="ECO:0000256" key="6">
    <source>
        <dbReference type="ARBA" id="ARBA00022840"/>
    </source>
</evidence>
<dbReference type="Pfam" id="PF23615">
    <property type="entry name" value="Chromo_MIT1"/>
    <property type="match status" value="1"/>
</dbReference>
<organism evidence="11 12">
    <name type="scientific">Discina gigas</name>
    <dbReference type="NCBI Taxonomy" id="1032678"/>
    <lineage>
        <taxon>Eukaryota</taxon>
        <taxon>Fungi</taxon>
        <taxon>Dikarya</taxon>
        <taxon>Ascomycota</taxon>
        <taxon>Pezizomycotina</taxon>
        <taxon>Pezizomycetes</taxon>
        <taxon>Pezizales</taxon>
        <taxon>Discinaceae</taxon>
        <taxon>Discina</taxon>
    </lineage>
</organism>
<feature type="region of interest" description="Disordered" evidence="9">
    <location>
        <begin position="209"/>
        <end position="249"/>
    </location>
</feature>
<dbReference type="PANTHER" id="PTHR45623">
    <property type="entry name" value="CHROMODOMAIN-HELICASE-DNA-BINDING PROTEIN 3-RELATED-RELATED"/>
    <property type="match status" value="1"/>
</dbReference>
<keyword evidence="4 8" id="KW-0863">Zinc-finger</keyword>
<dbReference type="InterPro" id="IPR038718">
    <property type="entry name" value="SNF2-like_sf"/>
</dbReference>
<feature type="domain" description="PHD-type" evidence="10">
    <location>
        <begin position="376"/>
        <end position="437"/>
    </location>
</feature>
<dbReference type="Proteomes" id="UP001447188">
    <property type="component" value="Unassembled WGS sequence"/>
</dbReference>
<keyword evidence="2" id="KW-0479">Metal-binding</keyword>
<evidence type="ECO:0000256" key="8">
    <source>
        <dbReference type="PROSITE-ProRule" id="PRU00146"/>
    </source>
</evidence>
<evidence type="ECO:0000256" key="5">
    <source>
        <dbReference type="ARBA" id="ARBA00022833"/>
    </source>
</evidence>
<evidence type="ECO:0000256" key="9">
    <source>
        <dbReference type="SAM" id="MobiDB-lite"/>
    </source>
</evidence>
<keyword evidence="12" id="KW-1185">Reference proteome</keyword>
<evidence type="ECO:0000256" key="2">
    <source>
        <dbReference type="ARBA" id="ARBA00022723"/>
    </source>
</evidence>
<feature type="compositionally biased region" description="Acidic residues" evidence="9">
    <location>
        <begin position="157"/>
        <end position="178"/>
    </location>
</feature>
<evidence type="ECO:0000256" key="4">
    <source>
        <dbReference type="ARBA" id="ARBA00022771"/>
    </source>
</evidence>
<name>A0ABR3GU18_9PEZI</name>
<dbReference type="SUPFAM" id="SSF57903">
    <property type="entry name" value="FYVE/PHD zinc finger"/>
    <property type="match status" value="1"/>
</dbReference>
<protein>
    <recommendedName>
        <fullName evidence="10">PHD-type domain-containing protein</fullName>
    </recommendedName>
</protein>
<feature type="region of interest" description="Disordered" evidence="9">
    <location>
        <begin position="281"/>
        <end position="309"/>
    </location>
</feature>
<dbReference type="InterPro" id="IPR056616">
    <property type="entry name" value="Chromo_MIT1"/>
</dbReference>
<dbReference type="InterPro" id="IPR019787">
    <property type="entry name" value="Znf_PHD-finger"/>
</dbReference>
<sequence length="799" mass="91333">MSSSEDHDDWDDPPPARPVPLEGSEFDSDMDDTRRYHSSRTLELDYIAVPTLEALEMCRDEYQRFSKESRVSRCVREVMKEGGLWYTTVFADGHRDLCLATQIPFEKLLSLEGGPEALEGICSDGGRASTRVSTRASTRSRTSTNPNKFATTVVSSNDEDQNEEPMEDGEAEEVDVEEEGILDAETITVKPTFVSDREIRRRKVAHLAQNRKAQFQESSASRSPSLSSDEISPEKSRLQRRTRSQPLKVVNMLPYRRRVSKSVMHYSDEDDLVVSDLMQYMKKKSKPQSRHVTRSLGRKRKHTSNDDSDFIEDEEQIRKSGRTTSKRNLYTEPDLDDDFMDVDSMLSVKPTRPRVVHAKEIFPSLDEEGPFVQRHSEICDACGDIGDSRTRGRLVYCQGCTYSYHVECIGARTKRENLITKVADDDFVLQCKRCVGQPRLKDLHAPHTDRCVDCHTKGESCSPFRSLLPPKKPKNAVASDISAPVTPEIEVPRELLYNTENVLFRCATCRRAWHFEHLPSRSADSKSKSSSNVVEKRLAEYAGDWKCNECVSHPAKIHVIRAWRPSDPAVREKEAPEALDINDFDEDKREYLIKFTDTSYFRAEWLPAAWVWGAHLSMRAGFIKKGPMLAFTAEQAVPESYLRVEIVFSVHYSSIVPTGEDMEVDLRRIGEVTEALVKYQGLSYEDVVWEVPPQEDGDETEQKRYKDWKMAYENHVHGSYVHLPRGSLKKQVAARGKNFASRLEKKEQPAYIKGGTLMKYQMEGMNWLYYKWWQSQTSILADEMGLGMFSPKFLGSLGE</sequence>
<evidence type="ECO:0000259" key="10">
    <source>
        <dbReference type="PROSITE" id="PS50016"/>
    </source>
</evidence>
<keyword evidence="5" id="KW-0862">Zinc</keyword>
<feature type="region of interest" description="Disordered" evidence="9">
    <location>
        <begin position="125"/>
        <end position="178"/>
    </location>
</feature>
<dbReference type="InterPro" id="IPR013083">
    <property type="entry name" value="Znf_RING/FYVE/PHD"/>
</dbReference>
<evidence type="ECO:0000256" key="3">
    <source>
        <dbReference type="ARBA" id="ARBA00022741"/>
    </source>
</evidence>
<comment type="caution">
    <text evidence="11">The sequence shown here is derived from an EMBL/GenBank/DDBJ whole genome shotgun (WGS) entry which is preliminary data.</text>
</comment>
<dbReference type="Gene3D" id="3.40.50.10810">
    <property type="entry name" value="Tandem AAA-ATPase domain"/>
    <property type="match status" value="1"/>
</dbReference>
<dbReference type="CDD" id="cd15489">
    <property type="entry name" value="PHD_SF"/>
    <property type="match status" value="1"/>
</dbReference>
<evidence type="ECO:0000313" key="11">
    <source>
        <dbReference type="EMBL" id="KAL0639323.1"/>
    </source>
</evidence>
<dbReference type="Gene3D" id="3.30.40.10">
    <property type="entry name" value="Zinc/RING finger domain, C3HC4 (zinc finger)"/>
    <property type="match status" value="1"/>
</dbReference>
<dbReference type="InterPro" id="IPR016197">
    <property type="entry name" value="Chromo-like_dom_sf"/>
</dbReference>
<dbReference type="SUPFAM" id="SSF54160">
    <property type="entry name" value="Chromo domain-like"/>
    <property type="match status" value="1"/>
</dbReference>
<dbReference type="InterPro" id="IPR055565">
    <property type="entry name" value="DUF7141"/>
</dbReference>
<keyword evidence="7" id="KW-0539">Nucleus</keyword>
<dbReference type="Pfam" id="PF15446">
    <property type="entry name" value="zf-PHD-like"/>
    <property type="match status" value="1"/>
</dbReference>
<dbReference type="EMBL" id="JBBBZM010000012">
    <property type="protein sequence ID" value="KAL0639323.1"/>
    <property type="molecule type" value="Genomic_DNA"/>
</dbReference>
<evidence type="ECO:0000256" key="7">
    <source>
        <dbReference type="ARBA" id="ARBA00023242"/>
    </source>
</evidence>
<evidence type="ECO:0000256" key="1">
    <source>
        <dbReference type="ARBA" id="ARBA00011353"/>
    </source>
</evidence>
<comment type="subunit">
    <text evidence="1">Component of the NuA4 histone acetyltransferase complex.</text>
</comment>
<proteinExistence type="predicted"/>
<feature type="region of interest" description="Disordered" evidence="9">
    <location>
        <begin position="1"/>
        <end position="34"/>
    </location>
</feature>
<feature type="compositionally biased region" description="Acidic residues" evidence="9">
    <location>
        <begin position="1"/>
        <end position="12"/>
    </location>
</feature>
<evidence type="ECO:0000313" key="12">
    <source>
        <dbReference type="Proteomes" id="UP001447188"/>
    </source>
</evidence>
<keyword evidence="3" id="KW-0547">Nucleotide-binding</keyword>
<feature type="compositionally biased region" description="Polar residues" evidence="9">
    <location>
        <begin position="145"/>
        <end position="156"/>
    </location>
</feature>
<dbReference type="InterPro" id="IPR041684">
    <property type="entry name" value="Znf-PHD-like"/>
</dbReference>
<dbReference type="Pfam" id="PF23614">
    <property type="entry name" value="DUF7141"/>
    <property type="match status" value="1"/>
</dbReference>
<dbReference type="InterPro" id="IPR011011">
    <property type="entry name" value="Znf_FYVE_PHD"/>
</dbReference>
<gene>
    <name evidence="11" type="ORF">Q9L58_001549</name>
</gene>
<dbReference type="PANTHER" id="PTHR45623:SF17">
    <property type="entry name" value="CHROMODOMAIN-HELICASE-DNA-BINDING PROTEIN 3-RELATED"/>
    <property type="match status" value="1"/>
</dbReference>
<reference evidence="11 12" key="1">
    <citation type="submission" date="2024-02" db="EMBL/GenBank/DDBJ databases">
        <title>Discinaceae phylogenomics.</title>
        <authorList>
            <person name="Dirks A.C."/>
            <person name="James T.Y."/>
        </authorList>
    </citation>
    <scope>NUCLEOTIDE SEQUENCE [LARGE SCALE GENOMIC DNA]</scope>
    <source>
        <strain evidence="11 12">ACD0624</strain>
    </source>
</reference>
<feature type="compositionally biased region" description="Basic residues" evidence="9">
    <location>
        <begin position="281"/>
        <end position="302"/>
    </location>
</feature>
<keyword evidence="6" id="KW-0067">ATP-binding</keyword>
<feature type="compositionally biased region" description="Low complexity" evidence="9">
    <location>
        <begin position="127"/>
        <end position="144"/>
    </location>
</feature>
<accession>A0ABR3GU18</accession>
<dbReference type="PROSITE" id="PS50016">
    <property type="entry name" value="ZF_PHD_2"/>
    <property type="match status" value="1"/>
</dbReference>